<dbReference type="OrthoDB" id="7068596at2"/>
<proteinExistence type="predicted"/>
<feature type="signal peptide" evidence="2">
    <location>
        <begin position="1"/>
        <end position="24"/>
    </location>
</feature>
<feature type="domain" description="DUF4124" evidence="3">
    <location>
        <begin position="17"/>
        <end position="63"/>
    </location>
</feature>
<accession>A0A4V3D7F0</accession>
<evidence type="ECO:0000313" key="4">
    <source>
        <dbReference type="EMBL" id="TDQ47637.1"/>
    </source>
</evidence>
<keyword evidence="2" id="KW-0732">Signal</keyword>
<dbReference type="RefSeq" id="WP_133590809.1">
    <property type="nucleotide sequence ID" value="NZ_CP037953.1"/>
</dbReference>
<keyword evidence="5" id="KW-1185">Reference proteome</keyword>
<evidence type="ECO:0000256" key="2">
    <source>
        <dbReference type="SAM" id="SignalP"/>
    </source>
</evidence>
<reference evidence="4 5" key="1">
    <citation type="submission" date="2019-03" db="EMBL/GenBank/DDBJ databases">
        <title>Genomic Encyclopedia of Type Strains, Phase IV (KMG-IV): sequencing the most valuable type-strain genomes for metagenomic binning, comparative biology and taxonomic classification.</title>
        <authorList>
            <person name="Goeker M."/>
        </authorList>
    </citation>
    <scope>NUCLEOTIDE SEQUENCE [LARGE SCALE GENOMIC DNA]</scope>
    <source>
        <strain evidence="4 5">DSM 103792</strain>
    </source>
</reference>
<sequence length="179" mass="20317">MYRIYALLLCCGLAHVLMPSVAEANTIYKWVDKDGKVHFSDRPVEGAKKISGDDEPEAEADAETESSSGPFQRNQVIGRWQDEILEDIHETFTANGDYIRAGEAMGMKTRITGTWKLLGDMLIIQVNAKTMTMPNGQQKTESKSDVRRRKLISFDDNVMHFSTKGKYGDDEFRYKRISN</sequence>
<name>A0A4V3D7F0_9GAMM</name>
<comment type="caution">
    <text evidence="4">The sequence shown here is derived from an EMBL/GenBank/DDBJ whole genome shotgun (WGS) entry which is preliminary data.</text>
</comment>
<protein>
    <submittedName>
        <fullName evidence="4">Uncharacterized protein DUF4124</fullName>
    </submittedName>
</protein>
<evidence type="ECO:0000313" key="5">
    <source>
        <dbReference type="Proteomes" id="UP000295375"/>
    </source>
</evidence>
<evidence type="ECO:0000256" key="1">
    <source>
        <dbReference type="SAM" id="MobiDB-lite"/>
    </source>
</evidence>
<dbReference type="Proteomes" id="UP000295375">
    <property type="component" value="Unassembled WGS sequence"/>
</dbReference>
<feature type="compositionally biased region" description="Acidic residues" evidence="1">
    <location>
        <begin position="53"/>
        <end position="64"/>
    </location>
</feature>
<organism evidence="4 5">
    <name type="scientific">Permianibacter aggregans</name>
    <dbReference type="NCBI Taxonomy" id="1510150"/>
    <lineage>
        <taxon>Bacteria</taxon>
        <taxon>Pseudomonadati</taxon>
        <taxon>Pseudomonadota</taxon>
        <taxon>Gammaproteobacteria</taxon>
        <taxon>Pseudomonadales</taxon>
        <taxon>Pseudomonadaceae</taxon>
        <taxon>Permianibacter</taxon>
    </lineage>
</organism>
<evidence type="ECO:0000259" key="3">
    <source>
        <dbReference type="Pfam" id="PF13511"/>
    </source>
</evidence>
<dbReference type="InterPro" id="IPR025392">
    <property type="entry name" value="DUF4124"/>
</dbReference>
<dbReference type="Pfam" id="PF13511">
    <property type="entry name" value="DUF4124"/>
    <property type="match status" value="1"/>
</dbReference>
<feature type="region of interest" description="Disordered" evidence="1">
    <location>
        <begin position="42"/>
        <end position="73"/>
    </location>
</feature>
<gene>
    <name evidence="4" type="ORF">EV696_10940</name>
</gene>
<feature type="chain" id="PRO_5020362538" evidence="2">
    <location>
        <begin position="25"/>
        <end position="179"/>
    </location>
</feature>
<dbReference type="EMBL" id="SNYM01000009">
    <property type="protein sequence ID" value="TDQ47637.1"/>
    <property type="molecule type" value="Genomic_DNA"/>
</dbReference>
<feature type="compositionally biased region" description="Basic and acidic residues" evidence="1">
    <location>
        <begin position="42"/>
        <end position="52"/>
    </location>
</feature>
<dbReference type="AlphaFoldDB" id="A0A4V3D7F0"/>